<evidence type="ECO:0000313" key="3">
    <source>
        <dbReference type="EMBL" id="KAK0643809.1"/>
    </source>
</evidence>
<organism evidence="3 4">
    <name type="scientific">Cercophora newfieldiana</name>
    <dbReference type="NCBI Taxonomy" id="92897"/>
    <lineage>
        <taxon>Eukaryota</taxon>
        <taxon>Fungi</taxon>
        <taxon>Dikarya</taxon>
        <taxon>Ascomycota</taxon>
        <taxon>Pezizomycotina</taxon>
        <taxon>Sordariomycetes</taxon>
        <taxon>Sordariomycetidae</taxon>
        <taxon>Sordariales</taxon>
        <taxon>Lasiosphaeriaceae</taxon>
        <taxon>Cercophora</taxon>
    </lineage>
</organism>
<evidence type="ECO:0000313" key="4">
    <source>
        <dbReference type="Proteomes" id="UP001174936"/>
    </source>
</evidence>
<dbReference type="InterPro" id="IPR010721">
    <property type="entry name" value="UstE-like"/>
</dbReference>
<evidence type="ECO:0008006" key="5">
    <source>
        <dbReference type="Google" id="ProtNLM"/>
    </source>
</evidence>
<feature type="region of interest" description="Disordered" evidence="1">
    <location>
        <begin position="1"/>
        <end position="31"/>
    </location>
</feature>
<reference evidence="3" key="1">
    <citation type="submission" date="2023-06" db="EMBL/GenBank/DDBJ databases">
        <title>Genome-scale phylogeny and comparative genomics of the fungal order Sordariales.</title>
        <authorList>
            <consortium name="Lawrence Berkeley National Laboratory"/>
            <person name="Hensen N."/>
            <person name="Bonometti L."/>
            <person name="Westerberg I."/>
            <person name="Brannstrom I.O."/>
            <person name="Guillou S."/>
            <person name="Cros-Aarteil S."/>
            <person name="Calhoun S."/>
            <person name="Haridas S."/>
            <person name="Kuo A."/>
            <person name="Mondo S."/>
            <person name="Pangilinan J."/>
            <person name="Riley R."/>
            <person name="Labutti K."/>
            <person name="Andreopoulos B."/>
            <person name="Lipzen A."/>
            <person name="Chen C."/>
            <person name="Yanf M."/>
            <person name="Daum C."/>
            <person name="Ng V."/>
            <person name="Clum A."/>
            <person name="Steindorff A."/>
            <person name="Ohm R."/>
            <person name="Martin F."/>
            <person name="Silar P."/>
            <person name="Natvig D."/>
            <person name="Lalanne C."/>
            <person name="Gautier V."/>
            <person name="Ament-Velasquez S.L."/>
            <person name="Kruys A."/>
            <person name="Hutchinson M.I."/>
            <person name="Powell A.J."/>
            <person name="Barry K."/>
            <person name="Miller A.N."/>
            <person name="Grigoriev I.V."/>
            <person name="Debuchy R."/>
            <person name="Gladieux P."/>
            <person name="Thoren M.H."/>
            <person name="Johannesson H."/>
        </authorList>
    </citation>
    <scope>NUCLEOTIDE SEQUENCE</scope>
    <source>
        <strain evidence="3">SMH2532-1</strain>
    </source>
</reference>
<proteinExistence type="predicted"/>
<evidence type="ECO:0000256" key="2">
    <source>
        <dbReference type="SAM" id="Phobius"/>
    </source>
</evidence>
<dbReference type="Pfam" id="PF06966">
    <property type="entry name" value="DUF1295"/>
    <property type="match status" value="1"/>
</dbReference>
<evidence type="ECO:0000256" key="1">
    <source>
        <dbReference type="SAM" id="MobiDB-lite"/>
    </source>
</evidence>
<dbReference type="Gene3D" id="1.20.120.1630">
    <property type="match status" value="1"/>
</dbReference>
<dbReference type="GO" id="GO:0016020">
    <property type="term" value="C:membrane"/>
    <property type="evidence" value="ECO:0007669"/>
    <property type="project" value="TreeGrafter"/>
</dbReference>
<accession>A0AA39Y126</accession>
<comment type="caution">
    <text evidence="3">The sequence shown here is derived from an EMBL/GenBank/DDBJ whole genome shotgun (WGS) entry which is preliminary data.</text>
</comment>
<keyword evidence="2" id="KW-1133">Transmembrane helix</keyword>
<feature type="transmembrane region" description="Helical" evidence="2">
    <location>
        <begin position="185"/>
        <end position="204"/>
    </location>
</feature>
<dbReference type="PANTHER" id="PTHR32251">
    <property type="entry name" value="3-OXO-5-ALPHA-STEROID 4-DEHYDROGENASE"/>
    <property type="match status" value="1"/>
</dbReference>
<dbReference type="PANTHER" id="PTHR32251:SF15">
    <property type="entry name" value="3-OXO-5-ALPHA-STEROID 4-DEHYDROGENASE (DUF1295)"/>
    <property type="match status" value="1"/>
</dbReference>
<keyword evidence="2" id="KW-0472">Membrane</keyword>
<keyword evidence="4" id="KW-1185">Reference proteome</keyword>
<keyword evidence="2" id="KW-0812">Transmembrane</keyword>
<feature type="transmembrane region" description="Helical" evidence="2">
    <location>
        <begin position="249"/>
        <end position="271"/>
    </location>
</feature>
<protein>
    <recommendedName>
        <fullName evidence="5">Steroid 5-alpha reductase C-terminal domain-containing protein</fullName>
    </recommendedName>
</protein>
<gene>
    <name evidence="3" type="ORF">B0T16DRAFT_416659</name>
</gene>
<dbReference type="Proteomes" id="UP001174936">
    <property type="component" value="Unassembled WGS sequence"/>
</dbReference>
<dbReference type="EMBL" id="JAULSV010000005">
    <property type="protein sequence ID" value="KAK0643809.1"/>
    <property type="molecule type" value="Genomic_DNA"/>
</dbReference>
<sequence>MASRPPPSAKPGGAANEHPKPAPSPLIHRGNYNPNPLGTTTFIGLRTLDPLLQYNLLAHGWGASLLSSLHLPSLPLHAHPPSDYLSYPSLPKDSAHILTALETVSPSDLPISRLVLLLMSTGSTLKQIYWLLRLSHEEFTPSTAISVAGYNTVVNTLASLLLLCPSTSSALASGPKIPLPGRDNLALSLPTAVGIVLYAVGISLETISEVQRERFKRDARNKGKIITTGLWGWARHINYGGYTLWRTGYGLAAGGWVAGGLVAAWHAWIFVRSSVPELRGYMMGKYKEQWVKYEEKVKWVLIPGVY</sequence>
<dbReference type="AlphaFoldDB" id="A0AA39Y126"/>
<name>A0AA39Y126_9PEZI</name>